<proteinExistence type="predicted"/>
<dbReference type="AlphaFoldDB" id="A0A438HI90"/>
<evidence type="ECO:0000256" key="1">
    <source>
        <dbReference type="SAM" id="MobiDB-lite"/>
    </source>
</evidence>
<protein>
    <recommendedName>
        <fullName evidence="2">DUF659 domain-containing protein</fullName>
    </recommendedName>
</protein>
<dbReference type="Pfam" id="PF04937">
    <property type="entry name" value="DUF659"/>
    <property type="match status" value="1"/>
</dbReference>
<dbReference type="Proteomes" id="UP000288805">
    <property type="component" value="Unassembled WGS sequence"/>
</dbReference>
<organism evidence="3 4">
    <name type="scientific">Vitis vinifera</name>
    <name type="common">Grape</name>
    <dbReference type="NCBI Taxonomy" id="29760"/>
    <lineage>
        <taxon>Eukaryota</taxon>
        <taxon>Viridiplantae</taxon>
        <taxon>Streptophyta</taxon>
        <taxon>Embryophyta</taxon>
        <taxon>Tracheophyta</taxon>
        <taxon>Spermatophyta</taxon>
        <taxon>Magnoliopsida</taxon>
        <taxon>eudicotyledons</taxon>
        <taxon>Gunneridae</taxon>
        <taxon>Pentapetalae</taxon>
        <taxon>rosids</taxon>
        <taxon>Vitales</taxon>
        <taxon>Vitaceae</taxon>
        <taxon>Viteae</taxon>
        <taxon>Vitis</taxon>
    </lineage>
</organism>
<dbReference type="PANTHER" id="PTHR32166:SF122">
    <property type="entry name" value="OS09G0499600 PROTEIN"/>
    <property type="match status" value="1"/>
</dbReference>
<name>A0A438HI90_VITVI</name>
<reference evidence="3 4" key="1">
    <citation type="journal article" date="2018" name="PLoS Genet.">
        <title>Population sequencing reveals clonal diversity and ancestral inbreeding in the grapevine cultivar Chardonnay.</title>
        <authorList>
            <person name="Roach M.J."/>
            <person name="Johnson D.L."/>
            <person name="Bohlmann J."/>
            <person name="van Vuuren H.J."/>
            <person name="Jones S.J."/>
            <person name="Pretorius I.S."/>
            <person name="Schmidt S.A."/>
            <person name="Borneman A.R."/>
        </authorList>
    </citation>
    <scope>NUCLEOTIDE SEQUENCE [LARGE SCALE GENOMIC DNA]</scope>
    <source>
        <strain evidence="4">cv. Chardonnay</strain>
        <tissue evidence="3">Leaf</tissue>
    </source>
</reference>
<comment type="caution">
    <text evidence="3">The sequence shown here is derived from an EMBL/GenBank/DDBJ whole genome shotgun (WGS) entry which is preliminary data.</text>
</comment>
<evidence type="ECO:0000259" key="2">
    <source>
        <dbReference type="Pfam" id="PF04937"/>
    </source>
</evidence>
<dbReference type="SUPFAM" id="SSF53098">
    <property type="entry name" value="Ribonuclease H-like"/>
    <property type="match status" value="1"/>
</dbReference>
<dbReference type="PANTHER" id="PTHR32166">
    <property type="entry name" value="OSJNBA0013A04.12 PROTEIN"/>
    <property type="match status" value="1"/>
</dbReference>
<evidence type="ECO:0000313" key="4">
    <source>
        <dbReference type="Proteomes" id="UP000288805"/>
    </source>
</evidence>
<dbReference type="EMBL" id="QGNW01000218">
    <property type="protein sequence ID" value="RVW84183.1"/>
    <property type="molecule type" value="Genomic_DNA"/>
</dbReference>
<feature type="region of interest" description="Disordered" evidence="1">
    <location>
        <begin position="150"/>
        <end position="193"/>
    </location>
</feature>
<feature type="domain" description="DUF659" evidence="2">
    <location>
        <begin position="2"/>
        <end position="59"/>
    </location>
</feature>
<dbReference type="InterPro" id="IPR012337">
    <property type="entry name" value="RNaseH-like_sf"/>
</dbReference>
<sequence>MVIQIVTDNGSAFVTAAKLLMKKFNLYWNLCAAHYIDLIFKDIGKKPSVTDMINNARKITNFIYNHGWLLAQMRKYCGGDIVQLGITRHGVGSNSELLQVVHNVFAKLDPTTESFGQFGSKMQKENSMIKRRLYQGQPWCPATLNSHQEVDSTSVGHSSRPSAIGTSASGYDGSRGGIDDGDHGSRRVGSSIRAIGKPYKGRERTVKPYSEELLSGSYESMSIGTQFNDFSNEANVYPSHVMSYGQSSSSIDEEYGMSRCSPSAQISYQVLYQMERGFEIKTWGTLSILSM</sequence>
<gene>
    <name evidence="3" type="ORF">CK203_045284</name>
</gene>
<dbReference type="InterPro" id="IPR007021">
    <property type="entry name" value="DUF659"/>
</dbReference>
<evidence type="ECO:0000313" key="3">
    <source>
        <dbReference type="EMBL" id="RVW84183.1"/>
    </source>
</evidence>
<feature type="compositionally biased region" description="Polar residues" evidence="1">
    <location>
        <begin position="150"/>
        <end position="169"/>
    </location>
</feature>
<accession>A0A438HI90</accession>